<dbReference type="VEuPathDB" id="FungiDB:CJJ09_004025"/>
<keyword evidence="2" id="KW-1133">Transmembrane helix</keyword>
<organism evidence="4 5">
    <name type="scientific">Candidozyma auris</name>
    <name type="common">Yeast</name>
    <name type="synonym">Candida auris</name>
    <dbReference type="NCBI Taxonomy" id="498019"/>
    <lineage>
        <taxon>Eukaryota</taxon>
        <taxon>Fungi</taxon>
        <taxon>Dikarya</taxon>
        <taxon>Ascomycota</taxon>
        <taxon>Saccharomycotina</taxon>
        <taxon>Pichiomycetes</taxon>
        <taxon>Metschnikowiaceae</taxon>
        <taxon>Candidozyma</taxon>
    </lineage>
</organism>
<dbReference type="VEuPathDB" id="FungiDB:CJI97_005415"/>
<dbReference type="GO" id="GO:0004721">
    <property type="term" value="F:phosphoprotein phosphatase activity"/>
    <property type="evidence" value="ECO:0007669"/>
    <property type="project" value="TreeGrafter"/>
</dbReference>
<dbReference type="Gene3D" id="3.60.21.10">
    <property type="match status" value="1"/>
</dbReference>
<dbReference type="CDD" id="cd07383">
    <property type="entry name" value="MPP_Dcr2"/>
    <property type="match status" value="1"/>
</dbReference>
<feature type="region of interest" description="Disordered" evidence="1">
    <location>
        <begin position="200"/>
        <end position="261"/>
    </location>
</feature>
<evidence type="ECO:0000256" key="2">
    <source>
        <dbReference type="SAM" id="Phobius"/>
    </source>
</evidence>
<dbReference type="PANTHER" id="PTHR32440:SF0">
    <property type="entry name" value="PHOSPHATASE DCR2-RELATED"/>
    <property type="match status" value="1"/>
</dbReference>
<proteinExistence type="predicted"/>
<dbReference type="VEuPathDB" id="FungiDB:CJI96_0004119"/>
<dbReference type="Proteomes" id="UP000037122">
    <property type="component" value="Unassembled WGS sequence"/>
</dbReference>
<gene>
    <name evidence="4" type="ORF">QG37_03597</name>
</gene>
<keyword evidence="2" id="KW-0472">Membrane</keyword>
<reference evidence="5" key="1">
    <citation type="journal article" date="2015" name="BMC Genomics">
        <title>Draft genome of a commonly misdiagnosed multidrug resistant pathogen Candida auris.</title>
        <authorList>
            <person name="Chatterjee S."/>
            <person name="Alampalli S.V."/>
            <person name="Nageshan R.K."/>
            <person name="Chettiar S.T."/>
            <person name="Joshi S."/>
            <person name="Tatu U.S."/>
        </authorList>
    </citation>
    <scope>NUCLEOTIDE SEQUENCE [LARGE SCALE GENOMIC DNA]</scope>
    <source>
        <strain evidence="5">6684</strain>
    </source>
</reference>
<evidence type="ECO:0000313" key="5">
    <source>
        <dbReference type="Proteomes" id="UP000037122"/>
    </source>
</evidence>
<dbReference type="VEuPathDB" id="FungiDB:QG37_03597"/>
<name>A0A0L0P0H7_CANAR</name>
<dbReference type="PANTHER" id="PTHR32440">
    <property type="entry name" value="PHOSPHATASE DCR2-RELATED-RELATED"/>
    <property type="match status" value="1"/>
</dbReference>
<feature type="transmembrane region" description="Helical" evidence="2">
    <location>
        <begin position="12"/>
        <end position="29"/>
    </location>
</feature>
<accession>A0A0L0P0H7</accession>
<feature type="domain" description="Calcineurin-like phosphoesterase" evidence="3">
    <location>
        <begin position="367"/>
        <end position="610"/>
    </location>
</feature>
<keyword evidence="2" id="KW-0812">Transmembrane</keyword>
<dbReference type="Pfam" id="PF00149">
    <property type="entry name" value="Metallophos"/>
    <property type="match status" value="1"/>
</dbReference>
<evidence type="ECO:0000259" key="3">
    <source>
        <dbReference type="Pfam" id="PF00149"/>
    </source>
</evidence>
<protein>
    <recommendedName>
        <fullName evidence="3">Calcineurin-like phosphoesterase domain-containing protein</fullName>
    </recommendedName>
</protein>
<dbReference type="VEuPathDB" id="FungiDB:CJJ07_003416"/>
<dbReference type="InterPro" id="IPR029052">
    <property type="entry name" value="Metallo-depent_PP-like"/>
</dbReference>
<dbReference type="EMBL" id="LGST01000023">
    <property type="protein sequence ID" value="KND99460.1"/>
    <property type="molecule type" value="Genomic_DNA"/>
</dbReference>
<dbReference type="InterPro" id="IPR004843">
    <property type="entry name" value="Calcineurin-like_PHP"/>
</dbReference>
<dbReference type="GO" id="GO:0005737">
    <property type="term" value="C:cytoplasm"/>
    <property type="evidence" value="ECO:0007669"/>
    <property type="project" value="TreeGrafter"/>
</dbReference>
<dbReference type="AlphaFoldDB" id="A0A0L0P0H7"/>
<dbReference type="VEuPathDB" id="FungiDB:B9J08_005332"/>
<sequence length="695" mass="79594">MVNLPKRWVRNIVNVGVVLMLVVLLLVLANDNNIFSVSFLDIHKPWRFGQDQSWQPYVVDVSIEQVLKIKLTKPREVVKDETKGEMGDLHLNGFWAAVPKDLMLGSSWLHKRYLAAKFVGKDYLKTHPHDVIVDFAVSDPEVDGKIKNNAKALIPERVLKDIHKSRIFDEEDRAALEEANKGEKLDGKVDLDEILRLKHEQESQAEDLRAETEKEKEKEKETEKGAKAKEEQILNDDKVDQKEDEKSDENEAERDGPVKRTRELSYKSLQGYYLIPKPEQLKKAKWKKLSHGLWVKYGPVGKQAVVNIDVVFGPDAVVPFEGATVLKQPLHVGGRKGMEPRLVFHTRQTDYRHKQIQELRFNKSGKFKVLQIADTHFSTGVGKCRDPVPDEPDCEADPRTVKFIERVLDIEKPDFVVLTGDQVWGEEAPDPDTALFKAVTPLVARKIPYAMVMGNHDDKLIYSREDMMFLSTYLPYSMSALGPEEVDGYGNYGILVRSSKFLKKGVAAFYFLDSHGYSKNPKVTPGYDWFKDSQMWWLENESGLMREQMVKEKPLAMAFFHIPIPEYRNLDQPFIGEHREGITAPNYNSDMRTHFARANVQVATVGHDHCNDYCLLDTHNKGDEKYESQMWLCYGGGVGLGGYGGYGGYVRRMRIYELDENEGSIKLWKRTESDPDTIIDEQRIVDQGKVVNFKE</sequence>
<evidence type="ECO:0000313" key="4">
    <source>
        <dbReference type="EMBL" id="KND99460.1"/>
    </source>
</evidence>
<dbReference type="SUPFAM" id="SSF56300">
    <property type="entry name" value="Metallo-dependent phosphatases"/>
    <property type="match status" value="1"/>
</dbReference>
<feature type="compositionally biased region" description="Basic and acidic residues" evidence="1">
    <location>
        <begin position="200"/>
        <end position="245"/>
    </location>
</feature>
<comment type="caution">
    <text evidence="4">The sequence shown here is derived from an EMBL/GenBank/DDBJ whole genome shotgun (WGS) entry which is preliminary data.</text>
</comment>
<evidence type="ECO:0000256" key="1">
    <source>
        <dbReference type="SAM" id="MobiDB-lite"/>
    </source>
</evidence>